<feature type="region of interest" description="Disordered" evidence="4">
    <location>
        <begin position="439"/>
        <end position="459"/>
    </location>
</feature>
<feature type="domain" description="VWFA" evidence="5">
    <location>
        <begin position="6"/>
        <end position="190"/>
    </location>
</feature>
<dbReference type="SUPFAM" id="SSF53300">
    <property type="entry name" value="vWA-like"/>
    <property type="match status" value="1"/>
</dbReference>
<comment type="caution">
    <text evidence="6">The sequence shown here is derived from an EMBL/GenBank/DDBJ whole genome shotgun (WGS) entry which is preliminary data.</text>
</comment>
<dbReference type="InterPro" id="IPR056861">
    <property type="entry name" value="HMCN1-like_VWA"/>
</dbReference>
<feature type="compositionally biased region" description="Acidic residues" evidence="4">
    <location>
        <begin position="334"/>
        <end position="343"/>
    </location>
</feature>
<keyword evidence="3" id="KW-0732">Signal</keyword>
<feature type="compositionally biased region" description="Basic residues" evidence="4">
    <location>
        <begin position="439"/>
        <end position="457"/>
    </location>
</feature>
<organism evidence="6 7">
    <name type="scientific">Elysia marginata</name>
    <dbReference type="NCBI Taxonomy" id="1093978"/>
    <lineage>
        <taxon>Eukaryota</taxon>
        <taxon>Metazoa</taxon>
        <taxon>Spiralia</taxon>
        <taxon>Lophotrochozoa</taxon>
        <taxon>Mollusca</taxon>
        <taxon>Gastropoda</taxon>
        <taxon>Heterobranchia</taxon>
        <taxon>Euthyneura</taxon>
        <taxon>Panpulmonata</taxon>
        <taxon>Sacoglossa</taxon>
        <taxon>Placobranchoidea</taxon>
        <taxon>Plakobranchidae</taxon>
        <taxon>Elysia</taxon>
    </lineage>
</organism>
<sequence>MAAPMDVVFSFDTTGSMSQVLDEVKCRVNDLIQRLQADIPRFKVGIIAHGDYCDRDLFYDIRTLDLTDNLADVVNFVSETTGTGGGDVPECYELSLRHACDMSWRKGSRRVFVVIGDAYPHGPDYPENTLNIDWQEELSSLVRKSITVYGVQYGQDPESLTFFQRLSAQSGGQHLRLQDMGDISHAIMAICYREHGPDLLQNYEAEVRAENAAASLKAGLESMFTKLGGSQEVTPADEAQEGTAASDLQEITPANEGHEVTPVVDADHATKTSLALLSSVSSFRSVRSADTDILNKDNVENEEDESNTRRPMVRIYSSTVSSQPRTPINTDNEWLSDSDDESYVPEAGLSSGDESDSAESCESQTSQTSKDVGTTKGLKRKREDTDSSAVKCCSVAKKARLEKHMTDSFKKQNCDRATGKLHKTLAEVDVGRKNTKKSLKFTSKGKKSQNLPRAKRHAAGDKQFRFNNLPWSKWHLAAAKEVPQDSGIWKTVGQRDCRHTLWRTDLLRLCEAKMMNALSVSDLGEELRSRIVPVNKHSDTKVDGALFEVGVIPPDSRNIQTVWLHATNQRKKRTAVPKLLSQPWYSGLTRPVKEPLTAAVKAGSRVYIRWALVQQVQKIKREILGQYDYLWCL</sequence>
<evidence type="ECO:0000313" key="6">
    <source>
        <dbReference type="EMBL" id="GFR62009.1"/>
    </source>
</evidence>
<keyword evidence="7" id="KW-1185">Reference proteome</keyword>
<dbReference type="PROSITE" id="PS50234">
    <property type="entry name" value="VWFA"/>
    <property type="match status" value="1"/>
</dbReference>
<dbReference type="AlphaFoldDB" id="A0AAV4EMF0"/>
<dbReference type="Proteomes" id="UP000762676">
    <property type="component" value="Unassembled WGS sequence"/>
</dbReference>
<keyword evidence="6" id="KW-0808">Transferase</keyword>
<dbReference type="Pfam" id="PF25106">
    <property type="entry name" value="VWA_4"/>
    <property type="match status" value="1"/>
</dbReference>
<dbReference type="PANTHER" id="PTHR47824">
    <property type="entry name" value="UBIQUITIN-LIKE DOMAIN-CONTAINING PROTEIN"/>
    <property type="match status" value="1"/>
</dbReference>
<evidence type="ECO:0000313" key="7">
    <source>
        <dbReference type="Proteomes" id="UP000762676"/>
    </source>
</evidence>
<evidence type="ECO:0000256" key="3">
    <source>
        <dbReference type="ARBA" id="ARBA00022729"/>
    </source>
</evidence>
<dbReference type="InterPro" id="IPR036465">
    <property type="entry name" value="vWFA_dom_sf"/>
</dbReference>
<evidence type="ECO:0000256" key="1">
    <source>
        <dbReference type="ARBA" id="ARBA00004613"/>
    </source>
</evidence>
<evidence type="ECO:0000256" key="4">
    <source>
        <dbReference type="SAM" id="MobiDB-lite"/>
    </source>
</evidence>
<gene>
    <name evidence="6" type="ORF">ElyMa_003572400</name>
</gene>
<dbReference type="SMART" id="SM00327">
    <property type="entry name" value="VWA"/>
    <property type="match status" value="1"/>
</dbReference>
<dbReference type="PANTHER" id="PTHR47824:SF3">
    <property type="entry name" value="UBIQUITIN-LIKE DOMAIN-CONTAINING PROTEIN"/>
    <property type="match status" value="1"/>
</dbReference>
<comment type="subcellular location">
    <subcellularLocation>
        <location evidence="1">Secreted</location>
    </subcellularLocation>
</comment>
<dbReference type="InterPro" id="IPR002035">
    <property type="entry name" value="VWF_A"/>
</dbReference>
<dbReference type="GO" id="GO:0016301">
    <property type="term" value="F:kinase activity"/>
    <property type="evidence" value="ECO:0007669"/>
    <property type="project" value="UniProtKB-KW"/>
</dbReference>
<feature type="region of interest" description="Disordered" evidence="4">
    <location>
        <begin position="295"/>
        <end position="384"/>
    </location>
</feature>
<evidence type="ECO:0000256" key="2">
    <source>
        <dbReference type="ARBA" id="ARBA00022525"/>
    </source>
</evidence>
<keyword evidence="2" id="KW-0964">Secreted</keyword>
<protein>
    <submittedName>
        <fullName evidence="6">Alpha-protein kinase vwkA</fullName>
    </submittedName>
</protein>
<feature type="compositionally biased region" description="Polar residues" evidence="4">
    <location>
        <begin position="360"/>
        <end position="372"/>
    </location>
</feature>
<proteinExistence type="predicted"/>
<dbReference type="EMBL" id="BMAT01007313">
    <property type="protein sequence ID" value="GFR62009.1"/>
    <property type="molecule type" value="Genomic_DNA"/>
</dbReference>
<accession>A0AAV4EMF0</accession>
<dbReference type="Gene3D" id="3.40.50.410">
    <property type="entry name" value="von Willebrand factor, type A domain"/>
    <property type="match status" value="1"/>
</dbReference>
<dbReference type="CDD" id="cd00198">
    <property type="entry name" value="vWFA"/>
    <property type="match status" value="1"/>
</dbReference>
<keyword evidence="6" id="KW-0418">Kinase</keyword>
<name>A0AAV4EMF0_9GAST</name>
<reference evidence="6 7" key="1">
    <citation type="journal article" date="2021" name="Elife">
        <title>Chloroplast acquisition without the gene transfer in kleptoplastic sea slugs, Plakobranchus ocellatus.</title>
        <authorList>
            <person name="Maeda T."/>
            <person name="Takahashi S."/>
            <person name="Yoshida T."/>
            <person name="Shimamura S."/>
            <person name="Takaki Y."/>
            <person name="Nagai Y."/>
            <person name="Toyoda A."/>
            <person name="Suzuki Y."/>
            <person name="Arimoto A."/>
            <person name="Ishii H."/>
            <person name="Satoh N."/>
            <person name="Nishiyama T."/>
            <person name="Hasebe M."/>
            <person name="Maruyama T."/>
            <person name="Minagawa J."/>
            <person name="Obokata J."/>
            <person name="Shigenobu S."/>
        </authorList>
    </citation>
    <scope>NUCLEOTIDE SEQUENCE [LARGE SCALE GENOMIC DNA]</scope>
</reference>
<feature type="compositionally biased region" description="Polar residues" evidence="4">
    <location>
        <begin position="316"/>
        <end position="333"/>
    </location>
</feature>
<evidence type="ECO:0000259" key="5">
    <source>
        <dbReference type="PROSITE" id="PS50234"/>
    </source>
</evidence>